<evidence type="ECO:0000313" key="1">
    <source>
        <dbReference type="EMBL" id="TWU27978.1"/>
    </source>
</evidence>
<evidence type="ECO:0000313" key="2">
    <source>
        <dbReference type="Proteomes" id="UP000319143"/>
    </source>
</evidence>
<comment type="caution">
    <text evidence="1">The sequence shown here is derived from an EMBL/GenBank/DDBJ whole genome shotgun (WGS) entry which is preliminary data.</text>
</comment>
<reference evidence="1 2" key="1">
    <citation type="submission" date="2019-02" db="EMBL/GenBank/DDBJ databases">
        <title>Deep-cultivation of Planctomycetes and their phenomic and genomic characterization uncovers novel biology.</title>
        <authorList>
            <person name="Wiegand S."/>
            <person name="Jogler M."/>
            <person name="Boedeker C."/>
            <person name="Pinto D."/>
            <person name="Vollmers J."/>
            <person name="Rivas-Marin E."/>
            <person name="Kohn T."/>
            <person name="Peeters S.H."/>
            <person name="Heuer A."/>
            <person name="Rast P."/>
            <person name="Oberbeckmann S."/>
            <person name="Bunk B."/>
            <person name="Jeske O."/>
            <person name="Meyerdierks A."/>
            <person name="Storesund J.E."/>
            <person name="Kallscheuer N."/>
            <person name="Luecker S."/>
            <person name="Lage O.M."/>
            <person name="Pohl T."/>
            <person name="Merkel B.J."/>
            <person name="Hornburger P."/>
            <person name="Mueller R.-W."/>
            <person name="Bruemmer F."/>
            <person name="Labrenz M."/>
            <person name="Spormann A.M."/>
            <person name="Op Den Camp H."/>
            <person name="Overmann J."/>
            <person name="Amann R."/>
            <person name="Jetten M.S.M."/>
            <person name="Mascher T."/>
            <person name="Medema M.H."/>
            <person name="Devos D.P."/>
            <person name="Kaster A.-K."/>
            <person name="Ovreas L."/>
            <person name="Rohde M."/>
            <person name="Galperin M.Y."/>
            <person name="Jogler C."/>
        </authorList>
    </citation>
    <scope>NUCLEOTIDE SEQUENCE [LARGE SCALE GENOMIC DNA]</scope>
    <source>
        <strain evidence="1 2">Poly41</strain>
    </source>
</reference>
<organism evidence="1 2">
    <name type="scientific">Novipirellula artificiosorum</name>
    <dbReference type="NCBI Taxonomy" id="2528016"/>
    <lineage>
        <taxon>Bacteria</taxon>
        <taxon>Pseudomonadati</taxon>
        <taxon>Planctomycetota</taxon>
        <taxon>Planctomycetia</taxon>
        <taxon>Pirellulales</taxon>
        <taxon>Pirellulaceae</taxon>
        <taxon>Novipirellula</taxon>
    </lineage>
</organism>
<protein>
    <submittedName>
        <fullName evidence="1">Uncharacterized protein</fullName>
    </submittedName>
</protein>
<sequence>MFELGLSSSLIFDRKSFIGNLLFSCSRRKMFSTSTIASSTNSPIATAMPPSVITLIESSLPVIQPINRKTIVVSTNESGIAVKVINVVRKFSKNRNRTMTTNTAPIAIASATLKIPRSMKFLSWNSSALTTTSAGSDDSTSVNASTTRSVKSRVSTCGCLTTVKTIPMRPLTLPSPRLNCEPSVTRATCSNKTGRRGWLRTGIFLKSSRTTRASGPSRPRMRIGRSVSPVTAKPPLVLMLLSRSARSTSCRVTLYSRSAVGLISI</sequence>
<name>A0A5C6CU78_9BACT</name>
<accession>A0A5C6CU78</accession>
<gene>
    <name evidence="1" type="ORF">Poly41_69600</name>
</gene>
<dbReference type="Proteomes" id="UP000319143">
    <property type="component" value="Unassembled WGS sequence"/>
</dbReference>
<dbReference type="EMBL" id="SJPV01000033">
    <property type="protein sequence ID" value="TWU27978.1"/>
    <property type="molecule type" value="Genomic_DNA"/>
</dbReference>
<dbReference type="AlphaFoldDB" id="A0A5C6CU78"/>
<proteinExistence type="predicted"/>
<keyword evidence="2" id="KW-1185">Reference proteome</keyword>